<dbReference type="Gene3D" id="1.10.10.10">
    <property type="entry name" value="Winged helix-like DNA-binding domain superfamily/Winged helix DNA-binding domain"/>
    <property type="match status" value="1"/>
</dbReference>
<dbReference type="InterPro" id="IPR051677">
    <property type="entry name" value="AfsR-DnrI-RedD_regulator"/>
</dbReference>
<name>A0A4Q7JDC6_9PSEU</name>
<evidence type="ECO:0000256" key="1">
    <source>
        <dbReference type="ARBA" id="ARBA00023015"/>
    </source>
</evidence>
<dbReference type="Pfam" id="PF17874">
    <property type="entry name" value="TPR_MalT"/>
    <property type="match status" value="1"/>
</dbReference>
<evidence type="ECO:0000313" key="7">
    <source>
        <dbReference type="Proteomes" id="UP000292003"/>
    </source>
</evidence>
<dbReference type="Proteomes" id="UP000292003">
    <property type="component" value="Unassembled WGS sequence"/>
</dbReference>
<evidence type="ECO:0000256" key="3">
    <source>
        <dbReference type="PROSITE-ProRule" id="PRU00339"/>
    </source>
</evidence>
<comment type="caution">
    <text evidence="6">The sequence shown here is derived from an EMBL/GenBank/DDBJ whole genome shotgun (WGS) entry which is preliminary data.</text>
</comment>
<accession>A0A4Q7JDC6</accession>
<evidence type="ECO:0000313" key="6">
    <source>
        <dbReference type="EMBL" id="RZQ64623.1"/>
    </source>
</evidence>
<dbReference type="PROSITE" id="PS50005">
    <property type="entry name" value="TPR"/>
    <property type="match status" value="1"/>
</dbReference>
<dbReference type="PRINTS" id="PR00364">
    <property type="entry name" value="DISEASERSIST"/>
</dbReference>
<dbReference type="InterPro" id="IPR036388">
    <property type="entry name" value="WH-like_DNA-bd_sf"/>
</dbReference>
<keyword evidence="3" id="KW-0802">TPR repeat</keyword>
<dbReference type="InterPro" id="IPR011990">
    <property type="entry name" value="TPR-like_helical_dom_sf"/>
</dbReference>
<dbReference type="GO" id="GO:0043531">
    <property type="term" value="F:ADP binding"/>
    <property type="evidence" value="ECO:0007669"/>
    <property type="project" value="InterPro"/>
</dbReference>
<keyword evidence="2" id="KW-0804">Transcription</keyword>
<evidence type="ECO:0000256" key="4">
    <source>
        <dbReference type="SAM" id="MobiDB-lite"/>
    </source>
</evidence>
<dbReference type="GO" id="GO:0003677">
    <property type="term" value="F:DNA binding"/>
    <property type="evidence" value="ECO:0007669"/>
    <property type="project" value="InterPro"/>
</dbReference>
<feature type="repeat" description="TPR" evidence="3">
    <location>
        <begin position="837"/>
        <end position="870"/>
    </location>
</feature>
<dbReference type="SUPFAM" id="SSF46894">
    <property type="entry name" value="C-terminal effector domain of the bipartite response regulators"/>
    <property type="match status" value="1"/>
</dbReference>
<dbReference type="InterPro" id="IPR005158">
    <property type="entry name" value="BTAD"/>
</dbReference>
<dbReference type="SUPFAM" id="SSF48452">
    <property type="entry name" value="TPR-like"/>
    <property type="match status" value="3"/>
</dbReference>
<dbReference type="InterPro" id="IPR027417">
    <property type="entry name" value="P-loop_NTPase"/>
</dbReference>
<reference evidence="6 7" key="1">
    <citation type="submission" date="2019-02" db="EMBL/GenBank/DDBJ databases">
        <title>Draft genome sequence of Amycolatopsis sp. 8-3EHSu isolated from roots of Suaeda maritima.</title>
        <authorList>
            <person name="Duangmal K."/>
            <person name="Chantavorakit T."/>
        </authorList>
    </citation>
    <scope>NUCLEOTIDE SEQUENCE [LARGE SCALE GENOMIC DNA]</scope>
    <source>
        <strain evidence="6 7">8-3EHSu</strain>
    </source>
</reference>
<dbReference type="Gene3D" id="3.40.50.300">
    <property type="entry name" value="P-loop containing nucleotide triphosphate hydrolases"/>
    <property type="match status" value="1"/>
</dbReference>
<proteinExistence type="predicted"/>
<evidence type="ECO:0000259" key="5">
    <source>
        <dbReference type="SMART" id="SM01043"/>
    </source>
</evidence>
<dbReference type="Gene3D" id="1.25.40.10">
    <property type="entry name" value="Tetratricopeptide repeat domain"/>
    <property type="match status" value="3"/>
</dbReference>
<protein>
    <submittedName>
        <fullName evidence="6">Tetratricopeptide repeat protein</fullName>
    </submittedName>
</protein>
<dbReference type="Pfam" id="PF03704">
    <property type="entry name" value="BTAD"/>
    <property type="match status" value="1"/>
</dbReference>
<dbReference type="EMBL" id="SFCC01000003">
    <property type="protein sequence ID" value="RZQ64623.1"/>
    <property type="molecule type" value="Genomic_DNA"/>
</dbReference>
<keyword evidence="1" id="KW-0805">Transcription regulation</keyword>
<feature type="compositionally biased region" description="Basic and acidic residues" evidence="4">
    <location>
        <begin position="956"/>
        <end position="968"/>
    </location>
</feature>
<feature type="domain" description="Bacterial transcriptional activator" evidence="5">
    <location>
        <begin position="101"/>
        <end position="244"/>
    </location>
</feature>
<dbReference type="SMART" id="SM01043">
    <property type="entry name" value="BTAD"/>
    <property type="match status" value="1"/>
</dbReference>
<dbReference type="InterPro" id="IPR019734">
    <property type="entry name" value="TPR_rpt"/>
</dbReference>
<evidence type="ECO:0000256" key="2">
    <source>
        <dbReference type="ARBA" id="ARBA00023163"/>
    </source>
</evidence>
<dbReference type="PANTHER" id="PTHR35807:SF1">
    <property type="entry name" value="TRANSCRIPTIONAL REGULATOR REDD"/>
    <property type="match status" value="1"/>
</dbReference>
<gene>
    <name evidence="6" type="ORF">EWH70_06920</name>
</gene>
<dbReference type="SUPFAM" id="SSF52540">
    <property type="entry name" value="P-loop containing nucleoside triphosphate hydrolases"/>
    <property type="match status" value="1"/>
</dbReference>
<feature type="compositionally biased region" description="Polar residues" evidence="4">
    <location>
        <begin position="977"/>
        <end position="987"/>
    </location>
</feature>
<dbReference type="PANTHER" id="PTHR35807">
    <property type="entry name" value="TRANSCRIPTIONAL REGULATOR REDD-RELATED"/>
    <property type="match status" value="1"/>
</dbReference>
<dbReference type="AlphaFoldDB" id="A0A4Q7JDC6"/>
<dbReference type="InterPro" id="IPR016032">
    <property type="entry name" value="Sig_transdc_resp-reg_C-effctor"/>
</dbReference>
<dbReference type="InterPro" id="IPR041617">
    <property type="entry name" value="TPR_MalT"/>
</dbReference>
<keyword evidence="7" id="KW-1185">Reference proteome</keyword>
<dbReference type="GO" id="GO:0006355">
    <property type="term" value="P:regulation of DNA-templated transcription"/>
    <property type="evidence" value="ECO:0007669"/>
    <property type="project" value="InterPro"/>
</dbReference>
<dbReference type="OrthoDB" id="3661636at2"/>
<sequence>MEFMLGVLGPTIVQMHGKPDVKLGPPKLRMMLGALLTSPGRRMGVDTLAEWVWQDNQPKDLRATLHQYVTRVRKALDGAGIPAVLKLEGHGCILHVESEKIDYKLFDHHMRNAWADRQRGDHSSARDNAHAALKLRRGDPLDDLRSDLADEWRTRWEQNCWIPANFFLVEELLAEGQPQAALRQLDDLDEDHPGQLLSATLRLRTLDAMKRRDDVTALYRSLIRRYEGDALAIEEVRSVWTDLRYPAAPKRVDGASVHTSRRSVLRQVPRRNPDFVGRDEILHALDEETRDPFGAARPTVVALAGLAAVGKTSIAIEWAHRAGHRYPDGVAVFDLHGLGRAPRREPSEVVDTLLRSLNYPVDHVVDPNQRAAELTRLLADRSLLVVLDNVADSDHVHPLLPVLSTCTVVLISRHRLTGAAVRHQVRTITVDPLPDVHSRALLVRGLGPRDAEPHVVDRLVELCCGIPLVLTLVADRAAARTGVTLGALAEWLANPSTLLALGDDGDGAGVSLRSAFELSYHALGPAEQRVFTAVGLQPDVEFGPHALAAAAGLPVVATERSIDTLVAAHLVQQPGDADRFGVHDLLHHYAALLAEAIPDRAGALSRLLSFFLHTAHNAHEAVHPYKLRPPMLPVEDGCAPLIFTDAAAAQRWCLTERTNLNALVEVAARHELHGYAWRIPALLADLLDTFGFYDDIVAGLRIAAESAAAAGDIEAEASMLNDLGQTHMLIGNDDEADRYLHAAYELVSRHRIEIGQLTVMLNMARRHLHAGRIGDAVYSYQETIKLARRVGEPDRLAATAHRLADALAEAGREPEALPLYREALEIRMDLGFVGGIVQTRTALAALLIEFGDYSEAAQHCEAALPLAPEAGLPANMKLHTVMARLAQARGSRADALEYARRAVELANEARNATGQARARSTLAEVLADQGDLAEARVEWTAAAALYRARKRHHRAKQVEARLRDHDSSDPALPTARRPNTPSVEHSL</sequence>
<dbReference type="SMART" id="SM00028">
    <property type="entry name" value="TPR"/>
    <property type="match status" value="7"/>
</dbReference>
<organism evidence="6 7">
    <name type="scientific">Amycolatopsis suaedae</name>
    <dbReference type="NCBI Taxonomy" id="2510978"/>
    <lineage>
        <taxon>Bacteria</taxon>
        <taxon>Bacillati</taxon>
        <taxon>Actinomycetota</taxon>
        <taxon>Actinomycetes</taxon>
        <taxon>Pseudonocardiales</taxon>
        <taxon>Pseudonocardiaceae</taxon>
        <taxon>Amycolatopsis</taxon>
    </lineage>
</organism>
<feature type="region of interest" description="Disordered" evidence="4">
    <location>
        <begin position="954"/>
        <end position="987"/>
    </location>
</feature>
<dbReference type="RefSeq" id="WP_130474422.1">
    <property type="nucleotide sequence ID" value="NZ_SFCC01000003.1"/>
</dbReference>